<proteinExistence type="predicted"/>
<name>A0ACB8IFU3_CITSI</name>
<evidence type="ECO:0000313" key="2">
    <source>
        <dbReference type="Proteomes" id="UP000829398"/>
    </source>
</evidence>
<gene>
    <name evidence="1" type="ORF">KPL71_022904</name>
</gene>
<comment type="caution">
    <text evidence="1">The sequence shown here is derived from an EMBL/GenBank/DDBJ whole genome shotgun (WGS) entry which is preliminary data.</text>
</comment>
<organism evidence="1 2">
    <name type="scientific">Citrus sinensis</name>
    <name type="common">Sweet orange</name>
    <name type="synonym">Citrus aurantium var. sinensis</name>
    <dbReference type="NCBI Taxonomy" id="2711"/>
    <lineage>
        <taxon>Eukaryota</taxon>
        <taxon>Viridiplantae</taxon>
        <taxon>Streptophyta</taxon>
        <taxon>Embryophyta</taxon>
        <taxon>Tracheophyta</taxon>
        <taxon>Spermatophyta</taxon>
        <taxon>Magnoliopsida</taxon>
        <taxon>eudicotyledons</taxon>
        <taxon>Gunneridae</taxon>
        <taxon>Pentapetalae</taxon>
        <taxon>rosids</taxon>
        <taxon>malvids</taxon>
        <taxon>Sapindales</taxon>
        <taxon>Rutaceae</taxon>
        <taxon>Aurantioideae</taxon>
        <taxon>Citrus</taxon>
    </lineage>
</organism>
<evidence type="ECO:0000313" key="1">
    <source>
        <dbReference type="EMBL" id="KAH9695761.1"/>
    </source>
</evidence>
<protein>
    <submittedName>
        <fullName evidence="1">Phox domain-containing protein</fullName>
    </submittedName>
</protein>
<dbReference type="Proteomes" id="UP000829398">
    <property type="component" value="Chromosome 8"/>
</dbReference>
<reference evidence="2" key="1">
    <citation type="journal article" date="2023" name="Hortic. Res.">
        <title>A chromosome-level phased genome enabling allele-level studies in sweet orange: a case study on citrus Huanglongbing tolerance.</title>
        <authorList>
            <person name="Wu B."/>
            <person name="Yu Q."/>
            <person name="Deng Z."/>
            <person name="Duan Y."/>
            <person name="Luo F."/>
            <person name="Gmitter F. Jr."/>
        </authorList>
    </citation>
    <scope>NUCLEOTIDE SEQUENCE [LARGE SCALE GENOMIC DNA]</scope>
    <source>
        <strain evidence="2">cv. Valencia</strain>
    </source>
</reference>
<accession>A0ACB8IFU3</accession>
<sequence length="762" mass="84705">MKAMETIQDLIEEAKVRTVWWALLIFAVCYFLSHTSTSMLMNLPISVLIVCALRILSNEVEISWKVKARHPQTYLSLLEKKQLSVNDSRLSNASAPQKWKRKIDSPIVESAISEFIDKILKDFVVDLWYSDITPDREAPELMRTIIMDAIGELSGRVKTINLVDLLTRYINELIEVILLAIRDDSNRGLSGDKRTGEMKMGDSISGQFSSLHNQGTDMIPTNFGNQREMSLDDNTSQEESVHLRAAEWAQMLEAVTQRRTEVLTPENLENMWTKGRNYKKKEQKRAEKAGVREHLGKGQGIHSAVPTTNIGGQGIHSAVPTTNMGKDVLTNRIGLSAGTGEKALLGLSPGLSLVTQISEGSKKETQLFQNFDGDLLNNTDSVGADANRSRIKKSSSTSALKTEPDSKKAFDGDGGGSIIAEFYSPDFGRSGEEHGHKNASDVMLCSDGRHCPKLKCRVMGAYFEKLGSKSFAVYSIAVTDSENRTGFVKRRYRNFERLHRHLKEFPNYTLHLPPKRIFSSSTEDAFVHQRCIQLDKYLQDLLSIANVAEQHEVWDFLSVNSKNYSFGKSSSVMRTLAVNVDDAVDDIVRQFKGVSDGLMRKVVGSPSPTDDASSISGRNLSLSTDEISKYVVRQNTSETVNSFSDNEDGDKDGSHDLQEVTSFAQGTGWHSDNELNSKGFPPRVVKRGEESRNLATQKEFSLEAKTEGIGQVGFPAASSPLIPDHLEDPAGMPPGWTPPNVSVPLLNLVDKVFQLKRRGWLR</sequence>
<dbReference type="EMBL" id="CM039177">
    <property type="protein sequence ID" value="KAH9695761.1"/>
    <property type="molecule type" value="Genomic_DNA"/>
</dbReference>
<keyword evidence="2" id="KW-1185">Reference proteome</keyword>